<feature type="signal peptide" evidence="1">
    <location>
        <begin position="1"/>
        <end position="20"/>
    </location>
</feature>
<dbReference type="STRING" id="913024.SAMN05421741_101148"/>
<dbReference type="EMBL" id="FOVI01000001">
    <property type="protein sequence ID" value="SFN10788.1"/>
    <property type="molecule type" value="Genomic_DNA"/>
</dbReference>
<gene>
    <name evidence="2" type="ORF">SAMN05421741_101148</name>
</gene>
<protein>
    <submittedName>
        <fullName evidence="2">TonB protein C-terminal</fullName>
    </submittedName>
</protein>
<reference evidence="3" key="1">
    <citation type="submission" date="2016-10" db="EMBL/GenBank/DDBJ databases">
        <authorList>
            <person name="Varghese N."/>
            <person name="Submissions S."/>
        </authorList>
    </citation>
    <scope>NUCLEOTIDE SEQUENCE [LARGE SCALE GENOMIC DNA]</scope>
    <source>
        <strain evidence="3">DS-12</strain>
    </source>
</reference>
<sequence length="290" mass="33318">MKKILLLLLILIVNSFSVFAQDEVKSFVQQKASPKEGLQAFMKEFVNKFDYKNADKIPNDVTEIKLRVKFVVEKDGSFNDITLVDDTYNFKNEVIRILNEMPVWNPAMHEGKNVRSSFTLPITIRITPSAVTSPDEIVLKTPEEINTFNALLKSNKIDTDFFDLTCDCTLARSSKNDELKSEEFYMTSQDQKASYNVAFRKLTSQQAKDEIATIHSDAVKQNSVVKKVSFNGIDATELHVNIPNGDYVNVYRMLFFYYNEYVIAVSVVSYKTQLADLLFEHLKRNFKLKI</sequence>
<evidence type="ECO:0000313" key="2">
    <source>
        <dbReference type="EMBL" id="SFN10788.1"/>
    </source>
</evidence>
<proteinExistence type="predicted"/>
<dbReference type="SUPFAM" id="SSF74653">
    <property type="entry name" value="TolA/TonB C-terminal domain"/>
    <property type="match status" value="1"/>
</dbReference>
<dbReference type="RefSeq" id="WP_091517544.1">
    <property type="nucleotide sequence ID" value="NZ_FOVI01000001.1"/>
</dbReference>
<name>A0A1I4WAP7_9FLAO</name>
<keyword evidence="3" id="KW-1185">Reference proteome</keyword>
<evidence type="ECO:0000256" key="1">
    <source>
        <dbReference type="SAM" id="SignalP"/>
    </source>
</evidence>
<dbReference type="AlphaFoldDB" id="A0A1I4WAP7"/>
<keyword evidence="1" id="KW-0732">Signal</keyword>
<organism evidence="2 3">
    <name type="scientific">Paenimyroides ummariense</name>
    <dbReference type="NCBI Taxonomy" id="913024"/>
    <lineage>
        <taxon>Bacteria</taxon>
        <taxon>Pseudomonadati</taxon>
        <taxon>Bacteroidota</taxon>
        <taxon>Flavobacteriia</taxon>
        <taxon>Flavobacteriales</taxon>
        <taxon>Flavobacteriaceae</taxon>
        <taxon>Paenimyroides</taxon>
    </lineage>
</organism>
<dbReference type="OrthoDB" id="1095452at2"/>
<dbReference type="Gene3D" id="3.30.1150.10">
    <property type="match status" value="1"/>
</dbReference>
<evidence type="ECO:0000313" key="3">
    <source>
        <dbReference type="Proteomes" id="UP000199036"/>
    </source>
</evidence>
<feature type="chain" id="PRO_5011722379" evidence="1">
    <location>
        <begin position="21"/>
        <end position="290"/>
    </location>
</feature>
<accession>A0A1I4WAP7</accession>
<dbReference type="Proteomes" id="UP000199036">
    <property type="component" value="Unassembled WGS sequence"/>
</dbReference>